<evidence type="ECO:0000256" key="2">
    <source>
        <dbReference type="ARBA" id="ARBA00022737"/>
    </source>
</evidence>
<dbReference type="PANTHER" id="PTHR18849:SF4">
    <property type="entry name" value="GENE 29133-RELATED"/>
    <property type="match status" value="1"/>
</dbReference>
<keyword evidence="4" id="KW-1185">Reference proteome</keyword>
<accession>A0A7J8HSQ9</accession>
<dbReference type="SUPFAM" id="SSF52058">
    <property type="entry name" value="L domain-like"/>
    <property type="match status" value="1"/>
</dbReference>
<dbReference type="InterPro" id="IPR001611">
    <property type="entry name" value="Leu-rich_rpt"/>
</dbReference>
<protein>
    <submittedName>
        <fullName evidence="3">Uncharacterized protein</fullName>
    </submittedName>
</protein>
<name>A0A7J8HSQ9_ROUAE</name>
<dbReference type="Gene3D" id="3.80.10.10">
    <property type="entry name" value="Ribonuclease Inhibitor"/>
    <property type="match status" value="1"/>
</dbReference>
<dbReference type="PROSITE" id="PS51450">
    <property type="entry name" value="LRR"/>
    <property type="match status" value="1"/>
</dbReference>
<dbReference type="Proteomes" id="UP000593571">
    <property type="component" value="Unassembled WGS sequence"/>
</dbReference>
<gene>
    <name evidence="3" type="ORF">HJG63_010919</name>
</gene>
<evidence type="ECO:0000313" key="3">
    <source>
        <dbReference type="EMBL" id="KAF6474752.1"/>
    </source>
</evidence>
<organism evidence="3 4">
    <name type="scientific">Rousettus aegyptiacus</name>
    <name type="common">Egyptian fruit bat</name>
    <name type="synonym">Pteropus aegyptiacus</name>
    <dbReference type="NCBI Taxonomy" id="9407"/>
    <lineage>
        <taxon>Eukaryota</taxon>
        <taxon>Metazoa</taxon>
        <taxon>Chordata</taxon>
        <taxon>Craniata</taxon>
        <taxon>Vertebrata</taxon>
        <taxon>Euteleostomi</taxon>
        <taxon>Mammalia</taxon>
        <taxon>Eutheria</taxon>
        <taxon>Laurasiatheria</taxon>
        <taxon>Chiroptera</taxon>
        <taxon>Yinpterochiroptera</taxon>
        <taxon>Pteropodoidea</taxon>
        <taxon>Pteropodidae</taxon>
        <taxon>Rousettinae</taxon>
        <taxon>Rousettus</taxon>
    </lineage>
</organism>
<comment type="caution">
    <text evidence="3">The sequence shown here is derived from an EMBL/GenBank/DDBJ whole genome shotgun (WGS) entry which is preliminary data.</text>
</comment>
<proteinExistence type="predicted"/>
<dbReference type="EMBL" id="JACASE010000004">
    <property type="protein sequence ID" value="KAF6474752.1"/>
    <property type="molecule type" value="Genomic_DNA"/>
</dbReference>
<keyword evidence="1" id="KW-0433">Leucine-rich repeat</keyword>
<dbReference type="PANTHER" id="PTHR18849">
    <property type="entry name" value="LEUCINE RICH REPEAT PROTEIN"/>
    <property type="match status" value="1"/>
</dbReference>
<evidence type="ECO:0000256" key="1">
    <source>
        <dbReference type="ARBA" id="ARBA00022614"/>
    </source>
</evidence>
<dbReference type="AlphaFoldDB" id="A0A7J8HSQ9"/>
<dbReference type="InterPro" id="IPR032675">
    <property type="entry name" value="LRR_dom_sf"/>
</dbReference>
<reference evidence="3 4" key="1">
    <citation type="journal article" date="2020" name="Nature">
        <title>Six reference-quality genomes reveal evolution of bat adaptations.</title>
        <authorList>
            <person name="Jebb D."/>
            <person name="Huang Z."/>
            <person name="Pippel M."/>
            <person name="Hughes G.M."/>
            <person name="Lavrichenko K."/>
            <person name="Devanna P."/>
            <person name="Winkler S."/>
            <person name="Jermiin L.S."/>
            <person name="Skirmuntt E.C."/>
            <person name="Katzourakis A."/>
            <person name="Burkitt-Gray L."/>
            <person name="Ray D.A."/>
            <person name="Sullivan K.A.M."/>
            <person name="Roscito J.G."/>
            <person name="Kirilenko B.M."/>
            <person name="Davalos L.M."/>
            <person name="Corthals A.P."/>
            <person name="Power M.L."/>
            <person name="Jones G."/>
            <person name="Ransome R.D."/>
            <person name="Dechmann D.K.N."/>
            <person name="Locatelli A.G."/>
            <person name="Puechmaille S.J."/>
            <person name="Fedrigo O."/>
            <person name="Jarvis E.D."/>
            <person name="Hiller M."/>
            <person name="Vernes S.C."/>
            <person name="Myers E.W."/>
            <person name="Teeling E.C."/>
        </authorList>
    </citation>
    <scope>NUCLEOTIDE SEQUENCE [LARGE SCALE GENOMIC DNA]</scope>
    <source>
        <strain evidence="3">MRouAeg1</strain>
        <tissue evidence="3">Muscle</tissue>
    </source>
</reference>
<sequence length="119" mass="13972">MNRNHLTSFKQLPKIPQIQHLSLAENHIETLTGLSSLRCTPIESLMLKRNPCEFHQNYRKRSSSKKTAQFKKKGLNDRANSSILLFAKPKNVGWDPEATRRFFTTRIQYVFKNMYCILM</sequence>
<keyword evidence="2" id="KW-0677">Repeat</keyword>
<evidence type="ECO:0000313" key="4">
    <source>
        <dbReference type="Proteomes" id="UP000593571"/>
    </source>
</evidence>